<evidence type="ECO:0000313" key="1">
    <source>
        <dbReference type="EMBL" id="AEP28166.1"/>
    </source>
</evidence>
<dbReference type="AlphaFoldDB" id="G4QED8"/>
<proteinExistence type="predicted"/>
<dbReference type="STRING" id="1085623.GNIT_0006"/>
<keyword evidence="2" id="KW-1185">Reference proteome</keyword>
<reference evidence="1 2" key="1">
    <citation type="journal article" date="2011" name="J. Bacteriol.">
        <title>Complete genome sequence of seawater bacterium Glaciecola nitratireducens FR1064T.</title>
        <authorList>
            <person name="Bian F."/>
            <person name="Qin Q.L."/>
            <person name="Xie B.B."/>
            <person name="Shu Y.L."/>
            <person name="Zhang X.Y."/>
            <person name="Yu Y."/>
            <person name="Chen B."/>
            <person name="Chen X.L."/>
            <person name="Zhou B.C."/>
            <person name="Zhang Y.Z."/>
        </authorList>
    </citation>
    <scope>NUCLEOTIDE SEQUENCE [LARGE SCALE GENOMIC DNA]</scope>
    <source>
        <strain evidence="2">JCM 12485 / KCTC 12276 / FR1064</strain>
    </source>
</reference>
<organism evidence="1 2">
    <name type="scientific">Glaciecola nitratireducens (strain JCM 12485 / KCTC 12276 / FR1064)</name>
    <dbReference type="NCBI Taxonomy" id="1085623"/>
    <lineage>
        <taxon>Bacteria</taxon>
        <taxon>Pseudomonadati</taxon>
        <taxon>Pseudomonadota</taxon>
        <taxon>Gammaproteobacteria</taxon>
        <taxon>Alteromonadales</taxon>
        <taxon>Alteromonadaceae</taxon>
        <taxon>Brumicola</taxon>
    </lineage>
</organism>
<dbReference type="KEGG" id="gni:GNIT_0006"/>
<sequence>MTPSSLSLGSLINHSCDGEIKRTYIDSFAGVKLLSANGLVLMR</sequence>
<dbReference type="HOGENOM" id="CLU_3234163_0_0_6"/>
<evidence type="ECO:0000313" key="2">
    <source>
        <dbReference type="Proteomes" id="UP000009282"/>
    </source>
</evidence>
<accession>G4QED8</accession>
<protein>
    <submittedName>
        <fullName evidence="1">Uncharacterized protein</fullName>
    </submittedName>
</protein>
<dbReference type="EMBL" id="CP003060">
    <property type="protein sequence ID" value="AEP28166.1"/>
    <property type="molecule type" value="Genomic_DNA"/>
</dbReference>
<gene>
    <name evidence="1" type="ordered locus">GNIT_0006</name>
</gene>
<dbReference type="Proteomes" id="UP000009282">
    <property type="component" value="Chromosome"/>
</dbReference>
<name>G4QED8_GLANF</name>